<keyword evidence="2" id="KW-1185">Reference proteome</keyword>
<dbReference type="EMBL" id="BPLQ01006747">
    <property type="protein sequence ID" value="GIY24828.1"/>
    <property type="molecule type" value="Genomic_DNA"/>
</dbReference>
<name>A0AAV4RYC4_9ARAC</name>
<reference evidence="1 2" key="1">
    <citation type="submission" date="2021-06" db="EMBL/GenBank/DDBJ databases">
        <title>Caerostris darwini draft genome.</title>
        <authorList>
            <person name="Kono N."/>
            <person name="Arakawa K."/>
        </authorList>
    </citation>
    <scope>NUCLEOTIDE SEQUENCE [LARGE SCALE GENOMIC DNA]</scope>
</reference>
<accession>A0AAV4RYC4</accession>
<proteinExistence type="predicted"/>
<sequence length="111" mass="12809">MTVLRTGKNALCDEGMSFRGGGPLSERNGVSGKYDQNIDYPKWSRHVRRPCFLFLESQAQVRLPERVSKPKPQVRKGRISREPSMWLLNLERAKSPPDKLLDRAERLPRGY</sequence>
<dbReference type="Proteomes" id="UP001054837">
    <property type="component" value="Unassembled WGS sequence"/>
</dbReference>
<evidence type="ECO:0000313" key="2">
    <source>
        <dbReference type="Proteomes" id="UP001054837"/>
    </source>
</evidence>
<comment type="caution">
    <text evidence="1">The sequence shown here is derived from an EMBL/GenBank/DDBJ whole genome shotgun (WGS) entry which is preliminary data.</text>
</comment>
<evidence type="ECO:0000313" key="1">
    <source>
        <dbReference type="EMBL" id="GIY24828.1"/>
    </source>
</evidence>
<gene>
    <name evidence="1" type="ORF">CDAR_494941</name>
</gene>
<organism evidence="1 2">
    <name type="scientific">Caerostris darwini</name>
    <dbReference type="NCBI Taxonomy" id="1538125"/>
    <lineage>
        <taxon>Eukaryota</taxon>
        <taxon>Metazoa</taxon>
        <taxon>Ecdysozoa</taxon>
        <taxon>Arthropoda</taxon>
        <taxon>Chelicerata</taxon>
        <taxon>Arachnida</taxon>
        <taxon>Araneae</taxon>
        <taxon>Araneomorphae</taxon>
        <taxon>Entelegynae</taxon>
        <taxon>Araneoidea</taxon>
        <taxon>Araneidae</taxon>
        <taxon>Caerostris</taxon>
    </lineage>
</organism>
<dbReference type="AlphaFoldDB" id="A0AAV4RYC4"/>
<protein>
    <submittedName>
        <fullName evidence="1">Uncharacterized protein</fullName>
    </submittedName>
</protein>